<proteinExistence type="predicted"/>
<dbReference type="SUPFAM" id="SSF46785">
    <property type="entry name" value="Winged helix' DNA-binding domain"/>
    <property type="match status" value="1"/>
</dbReference>
<dbReference type="InterPro" id="IPR036388">
    <property type="entry name" value="WH-like_DNA-bd_sf"/>
</dbReference>
<organism evidence="6 7">
    <name type="scientific">Vibrio porteresiae DSM 19223</name>
    <dbReference type="NCBI Taxonomy" id="1123496"/>
    <lineage>
        <taxon>Bacteria</taxon>
        <taxon>Pseudomonadati</taxon>
        <taxon>Pseudomonadota</taxon>
        <taxon>Gammaproteobacteria</taxon>
        <taxon>Vibrionales</taxon>
        <taxon>Vibrionaceae</taxon>
        <taxon>Vibrio</taxon>
    </lineage>
</organism>
<dbReference type="PROSITE" id="PS51077">
    <property type="entry name" value="HTH_ICLR"/>
    <property type="match status" value="1"/>
</dbReference>
<dbReference type="Gene3D" id="3.30.450.40">
    <property type="match status" value="1"/>
</dbReference>
<dbReference type="InterPro" id="IPR029016">
    <property type="entry name" value="GAF-like_dom_sf"/>
</dbReference>
<feature type="domain" description="IclR-ED" evidence="5">
    <location>
        <begin position="67"/>
        <end position="250"/>
    </location>
</feature>
<evidence type="ECO:0000259" key="5">
    <source>
        <dbReference type="PROSITE" id="PS51078"/>
    </source>
</evidence>
<dbReference type="PANTHER" id="PTHR30136:SF35">
    <property type="entry name" value="HTH-TYPE TRANSCRIPTIONAL REGULATOR RV1719"/>
    <property type="match status" value="1"/>
</dbReference>
<accession>A0ABZ0QB25</accession>
<reference evidence="6 7" key="1">
    <citation type="submission" date="2023-11" db="EMBL/GenBank/DDBJ databases">
        <title>Plant-associative lifestyle of Vibrio porteresiae and its evolutionary dynamics.</title>
        <authorList>
            <person name="Rameshkumar N."/>
            <person name="Kirti K."/>
        </authorList>
    </citation>
    <scope>NUCLEOTIDE SEQUENCE [LARGE SCALE GENOMIC DNA]</scope>
    <source>
        <strain evidence="6 7">MSSRF30</strain>
    </source>
</reference>
<dbReference type="SUPFAM" id="SSF55781">
    <property type="entry name" value="GAF domain-like"/>
    <property type="match status" value="1"/>
</dbReference>
<dbReference type="InterPro" id="IPR014757">
    <property type="entry name" value="Tscrpt_reg_IclR_C"/>
</dbReference>
<dbReference type="InterPro" id="IPR005471">
    <property type="entry name" value="Tscrpt_reg_IclR_N"/>
</dbReference>
<keyword evidence="2" id="KW-0238">DNA-binding</keyword>
<gene>
    <name evidence="6" type="ORF">R8Z52_11500</name>
</gene>
<dbReference type="Proteomes" id="UP001304071">
    <property type="component" value="Chromosome 1"/>
</dbReference>
<protein>
    <submittedName>
        <fullName evidence="6">IclR family transcriptional regulator</fullName>
    </submittedName>
</protein>
<name>A0ABZ0QB25_9VIBR</name>
<dbReference type="PROSITE" id="PS51078">
    <property type="entry name" value="ICLR_ED"/>
    <property type="match status" value="1"/>
</dbReference>
<evidence type="ECO:0000256" key="1">
    <source>
        <dbReference type="ARBA" id="ARBA00023015"/>
    </source>
</evidence>
<sequence>MESLSSTARLFKVIRLLAQHHQTGMRITDIVAETEMTPASVHRILKSLVDEKVVVQENDKRYSLGLELFSLAAQAGHSSGLRELAKPVLLRLGARLNDTVFLLVRNGYDAICLDRFEGPFPIQTFTGDVGGRVALGVGQGSMAILAFMQRAEQEEILQHNLGRLKEYKMYDEVEIRSEISKVKEQGYCAKNSGLIEGMAGLAVPVFDCNGKIVAALSIGTLAVRLTPERLPIIVELMKQEAQKLSEQINPFDPSLSRPRL</sequence>
<dbReference type="InterPro" id="IPR050707">
    <property type="entry name" value="HTH_MetabolicPath_Reg"/>
</dbReference>
<dbReference type="Pfam" id="PF09339">
    <property type="entry name" value="HTH_IclR"/>
    <property type="match status" value="1"/>
</dbReference>
<evidence type="ECO:0000256" key="3">
    <source>
        <dbReference type="ARBA" id="ARBA00023163"/>
    </source>
</evidence>
<dbReference type="Gene3D" id="1.10.10.10">
    <property type="entry name" value="Winged helix-like DNA-binding domain superfamily/Winged helix DNA-binding domain"/>
    <property type="match status" value="1"/>
</dbReference>
<evidence type="ECO:0000313" key="7">
    <source>
        <dbReference type="Proteomes" id="UP001304071"/>
    </source>
</evidence>
<keyword evidence="1" id="KW-0805">Transcription regulation</keyword>
<dbReference type="InterPro" id="IPR036390">
    <property type="entry name" value="WH_DNA-bd_sf"/>
</dbReference>
<dbReference type="RefSeq" id="WP_261892446.1">
    <property type="nucleotide sequence ID" value="NZ_AP024895.1"/>
</dbReference>
<dbReference type="SMART" id="SM00346">
    <property type="entry name" value="HTH_ICLR"/>
    <property type="match status" value="1"/>
</dbReference>
<evidence type="ECO:0000259" key="4">
    <source>
        <dbReference type="PROSITE" id="PS51077"/>
    </source>
</evidence>
<evidence type="ECO:0000313" key="6">
    <source>
        <dbReference type="EMBL" id="WPC72751.1"/>
    </source>
</evidence>
<dbReference type="Pfam" id="PF01614">
    <property type="entry name" value="IclR_C"/>
    <property type="match status" value="1"/>
</dbReference>
<keyword evidence="3" id="KW-0804">Transcription</keyword>
<keyword evidence="7" id="KW-1185">Reference proteome</keyword>
<evidence type="ECO:0000256" key="2">
    <source>
        <dbReference type="ARBA" id="ARBA00023125"/>
    </source>
</evidence>
<feature type="domain" description="HTH iclR-type" evidence="4">
    <location>
        <begin position="4"/>
        <end position="66"/>
    </location>
</feature>
<dbReference type="EMBL" id="CP138203">
    <property type="protein sequence ID" value="WPC72751.1"/>
    <property type="molecule type" value="Genomic_DNA"/>
</dbReference>
<dbReference type="PANTHER" id="PTHR30136">
    <property type="entry name" value="HELIX-TURN-HELIX TRANSCRIPTIONAL REGULATOR, ICLR FAMILY"/>
    <property type="match status" value="1"/>
</dbReference>